<gene>
    <name evidence="5" type="ORF">CTB96_02665</name>
</gene>
<comment type="caution">
    <text evidence="5">The sequence shown here is derived from an EMBL/GenBank/DDBJ whole genome shotgun (WGS) entry which is preliminary data.</text>
</comment>
<evidence type="ECO:0000313" key="6">
    <source>
        <dbReference type="Proteomes" id="UP000246722"/>
    </source>
</evidence>
<dbReference type="Proteomes" id="UP000246722">
    <property type="component" value="Unassembled WGS sequence"/>
</dbReference>
<dbReference type="Gene3D" id="2.60.120.10">
    <property type="entry name" value="Jelly Rolls"/>
    <property type="match status" value="1"/>
</dbReference>
<evidence type="ECO:0000256" key="3">
    <source>
        <dbReference type="ARBA" id="ARBA00023163"/>
    </source>
</evidence>
<dbReference type="PANTHER" id="PTHR11019:SF199">
    <property type="entry name" value="HTH-TYPE TRANSCRIPTIONAL REGULATOR NIMR"/>
    <property type="match status" value="1"/>
</dbReference>
<dbReference type="InterPro" id="IPR014710">
    <property type="entry name" value="RmlC-like_jellyroll"/>
</dbReference>
<reference evidence="5 6" key="1">
    <citation type="submission" date="2018-05" db="EMBL/GenBank/DDBJ databases">
        <title>Genetic diversity of glacier-inhabiting Cryobacterium bacteria in China and description of Cryobacterium mengkeensis sp. nov. and Arthrobacter glacialis sp. nov.</title>
        <authorList>
            <person name="Liu Q."/>
            <person name="Xin Y.-H."/>
        </authorList>
    </citation>
    <scope>NUCLEOTIDE SEQUENCE [LARGE SCALE GENOMIC DNA]</scope>
    <source>
        <strain evidence="5 6">SK-1</strain>
    </source>
</reference>
<dbReference type="EMBL" id="QHLY01000005">
    <property type="protein sequence ID" value="PXA71841.1"/>
    <property type="molecule type" value="Genomic_DNA"/>
</dbReference>
<feature type="domain" description="HTH araC/xylS-type" evidence="4">
    <location>
        <begin position="155"/>
        <end position="255"/>
    </location>
</feature>
<dbReference type="PANTHER" id="PTHR11019">
    <property type="entry name" value="HTH-TYPE TRANSCRIPTIONAL REGULATOR NIMR"/>
    <property type="match status" value="1"/>
</dbReference>
<name>A0A317ZYW1_9MICO</name>
<dbReference type="InterPro" id="IPR009057">
    <property type="entry name" value="Homeodomain-like_sf"/>
</dbReference>
<dbReference type="AlphaFoldDB" id="A0A317ZYW1"/>
<keyword evidence="1" id="KW-0805">Transcription regulation</keyword>
<proteinExistence type="predicted"/>
<protein>
    <submittedName>
        <fullName evidence="5">AraC family transcriptional regulator</fullName>
    </submittedName>
</protein>
<dbReference type="PROSITE" id="PS01124">
    <property type="entry name" value="HTH_ARAC_FAMILY_2"/>
    <property type="match status" value="1"/>
</dbReference>
<dbReference type="GO" id="GO:0003700">
    <property type="term" value="F:DNA-binding transcription factor activity"/>
    <property type="evidence" value="ECO:0007669"/>
    <property type="project" value="InterPro"/>
</dbReference>
<dbReference type="SUPFAM" id="SSF51182">
    <property type="entry name" value="RmlC-like cupins"/>
    <property type="match status" value="1"/>
</dbReference>
<dbReference type="OrthoDB" id="2039152at2"/>
<dbReference type="InterPro" id="IPR003313">
    <property type="entry name" value="AraC-bd"/>
</dbReference>
<evidence type="ECO:0000256" key="2">
    <source>
        <dbReference type="ARBA" id="ARBA00023125"/>
    </source>
</evidence>
<evidence type="ECO:0000313" key="5">
    <source>
        <dbReference type="EMBL" id="PXA71841.1"/>
    </source>
</evidence>
<organism evidence="5 6">
    <name type="scientific">Cryobacterium arcticum</name>
    <dbReference type="NCBI Taxonomy" id="670052"/>
    <lineage>
        <taxon>Bacteria</taxon>
        <taxon>Bacillati</taxon>
        <taxon>Actinomycetota</taxon>
        <taxon>Actinomycetes</taxon>
        <taxon>Micrococcales</taxon>
        <taxon>Microbacteriaceae</taxon>
        <taxon>Cryobacterium</taxon>
    </lineage>
</organism>
<accession>A0A317ZYW1</accession>
<evidence type="ECO:0000256" key="1">
    <source>
        <dbReference type="ARBA" id="ARBA00023015"/>
    </source>
</evidence>
<dbReference type="PROSITE" id="PS00041">
    <property type="entry name" value="HTH_ARAC_FAMILY_1"/>
    <property type="match status" value="1"/>
</dbReference>
<evidence type="ECO:0000259" key="4">
    <source>
        <dbReference type="PROSITE" id="PS01124"/>
    </source>
</evidence>
<keyword evidence="3" id="KW-0804">Transcription</keyword>
<dbReference type="Gene3D" id="1.10.10.60">
    <property type="entry name" value="Homeodomain-like"/>
    <property type="match status" value="1"/>
</dbReference>
<sequence length="265" mass="28924">MTIAVISDARSAQVPVFPLSTHMFDAANAIGWAPHAHVSHELLWVEQGSVHVRIDAQVWKLSLGLALWIPAGAVHRVTADAAVSLGATHIDAHSSARPWAAPTLMTVTPALREMLLHDARNEMPDEHRARVQQVCIDLLAPASDRNSAFTAPTDLRVALLVDEILARPSDSRSLEDWAAILNISARTLTRIFAAEVQMSFVQWRIAVRMREAVTLLMSGWGVKQVSRHLGYASASTFVATFRRIVGMTPGAVAATEKTGPRRLAR</sequence>
<dbReference type="RefSeq" id="WP_110125364.1">
    <property type="nucleotide sequence ID" value="NZ_QHLY01000005.1"/>
</dbReference>
<dbReference type="Pfam" id="PF12833">
    <property type="entry name" value="HTH_18"/>
    <property type="match status" value="1"/>
</dbReference>
<keyword evidence="6" id="KW-1185">Reference proteome</keyword>
<dbReference type="GO" id="GO:0043565">
    <property type="term" value="F:sequence-specific DNA binding"/>
    <property type="evidence" value="ECO:0007669"/>
    <property type="project" value="InterPro"/>
</dbReference>
<dbReference type="SMART" id="SM00342">
    <property type="entry name" value="HTH_ARAC"/>
    <property type="match status" value="1"/>
</dbReference>
<dbReference type="SUPFAM" id="SSF46689">
    <property type="entry name" value="Homeodomain-like"/>
    <property type="match status" value="1"/>
</dbReference>
<dbReference type="InterPro" id="IPR011051">
    <property type="entry name" value="RmlC_Cupin_sf"/>
</dbReference>
<dbReference type="Pfam" id="PF02311">
    <property type="entry name" value="AraC_binding"/>
    <property type="match status" value="1"/>
</dbReference>
<keyword evidence="2" id="KW-0238">DNA-binding</keyword>
<dbReference type="InterPro" id="IPR018060">
    <property type="entry name" value="HTH_AraC"/>
</dbReference>
<dbReference type="InterPro" id="IPR018062">
    <property type="entry name" value="HTH_AraC-typ_CS"/>
</dbReference>